<evidence type="ECO:0000259" key="8">
    <source>
        <dbReference type="Pfam" id="PF20684"/>
    </source>
</evidence>
<feature type="transmembrane region" description="Helical" evidence="7">
    <location>
        <begin position="93"/>
        <end position="113"/>
    </location>
</feature>
<feature type="domain" description="Rhodopsin" evidence="8">
    <location>
        <begin position="10"/>
        <end position="189"/>
    </location>
</feature>
<evidence type="ECO:0000256" key="4">
    <source>
        <dbReference type="ARBA" id="ARBA00023136"/>
    </source>
</evidence>
<keyword evidence="10" id="KW-1185">Reference proteome</keyword>
<evidence type="ECO:0000256" key="5">
    <source>
        <dbReference type="ARBA" id="ARBA00038359"/>
    </source>
</evidence>
<dbReference type="PANTHER" id="PTHR33048:SF163">
    <property type="entry name" value="INTEGRAL MEMBRANE PROTEIN (AFU_ORTHOLOGUE AFUA_8G05510)"/>
    <property type="match status" value="1"/>
</dbReference>
<dbReference type="Proteomes" id="UP001521785">
    <property type="component" value="Unassembled WGS sequence"/>
</dbReference>
<feature type="compositionally biased region" description="Basic and acidic residues" evidence="6">
    <location>
        <begin position="282"/>
        <end position="295"/>
    </location>
</feature>
<name>A0ABR3S1S5_9PLEO</name>
<organism evidence="9 10">
    <name type="scientific">Paraconiothyrium brasiliense</name>
    <dbReference type="NCBI Taxonomy" id="300254"/>
    <lineage>
        <taxon>Eukaryota</taxon>
        <taxon>Fungi</taxon>
        <taxon>Dikarya</taxon>
        <taxon>Ascomycota</taxon>
        <taxon>Pezizomycotina</taxon>
        <taxon>Dothideomycetes</taxon>
        <taxon>Pleosporomycetidae</taxon>
        <taxon>Pleosporales</taxon>
        <taxon>Massarineae</taxon>
        <taxon>Didymosphaeriaceae</taxon>
        <taxon>Paraconiothyrium</taxon>
    </lineage>
</organism>
<evidence type="ECO:0000256" key="1">
    <source>
        <dbReference type="ARBA" id="ARBA00004141"/>
    </source>
</evidence>
<feature type="transmembrane region" description="Helical" evidence="7">
    <location>
        <begin position="125"/>
        <end position="144"/>
    </location>
</feature>
<keyword evidence="2 7" id="KW-0812">Transmembrane</keyword>
<dbReference type="InterPro" id="IPR049326">
    <property type="entry name" value="Rhodopsin_dom_fungi"/>
</dbReference>
<evidence type="ECO:0000313" key="10">
    <source>
        <dbReference type="Proteomes" id="UP001521785"/>
    </source>
</evidence>
<feature type="region of interest" description="Disordered" evidence="6">
    <location>
        <begin position="202"/>
        <end position="295"/>
    </location>
</feature>
<comment type="subcellular location">
    <subcellularLocation>
        <location evidence="1">Membrane</location>
        <topology evidence="1">Multi-pass membrane protein</topology>
    </subcellularLocation>
</comment>
<comment type="similarity">
    <text evidence="5">Belongs to the SAT4 family.</text>
</comment>
<keyword evidence="3 7" id="KW-1133">Transmembrane helix</keyword>
<dbReference type="InterPro" id="IPR052337">
    <property type="entry name" value="SAT4-like"/>
</dbReference>
<evidence type="ECO:0000256" key="7">
    <source>
        <dbReference type="SAM" id="Phobius"/>
    </source>
</evidence>
<proteinExistence type="inferred from homology"/>
<feature type="compositionally biased region" description="Basic and acidic residues" evidence="6">
    <location>
        <begin position="220"/>
        <end position="266"/>
    </location>
</feature>
<reference evidence="9 10" key="1">
    <citation type="submission" date="2024-02" db="EMBL/GenBank/DDBJ databases">
        <title>De novo assembly and annotation of 12 fungi associated with fruit tree decline syndrome in Ontario, Canada.</title>
        <authorList>
            <person name="Sulman M."/>
            <person name="Ellouze W."/>
            <person name="Ilyukhin E."/>
        </authorList>
    </citation>
    <scope>NUCLEOTIDE SEQUENCE [LARGE SCALE GENOMIC DNA]</scope>
    <source>
        <strain evidence="9 10">M42-189</strain>
    </source>
</reference>
<keyword evidence="4 7" id="KW-0472">Membrane</keyword>
<gene>
    <name evidence="9" type="ORF">SLS60_001832</name>
</gene>
<dbReference type="EMBL" id="JAKJXO020000002">
    <property type="protein sequence ID" value="KAL1610167.1"/>
    <property type="molecule type" value="Genomic_DNA"/>
</dbReference>
<dbReference type="Pfam" id="PF20684">
    <property type="entry name" value="Fung_rhodopsin"/>
    <property type="match status" value="1"/>
</dbReference>
<protein>
    <recommendedName>
        <fullName evidence="8">Rhodopsin domain-containing protein</fullName>
    </recommendedName>
</protein>
<evidence type="ECO:0000256" key="6">
    <source>
        <dbReference type="SAM" id="MobiDB-lite"/>
    </source>
</evidence>
<dbReference type="PANTHER" id="PTHR33048">
    <property type="entry name" value="PTH11-LIKE INTEGRAL MEMBRANE PROTEIN (AFU_ORTHOLOGUE AFUA_5G11245)"/>
    <property type="match status" value="1"/>
</dbReference>
<accession>A0ABR3S1S5</accession>
<feature type="transmembrane region" description="Helical" evidence="7">
    <location>
        <begin position="47"/>
        <end position="73"/>
    </location>
</feature>
<evidence type="ECO:0000313" key="9">
    <source>
        <dbReference type="EMBL" id="KAL1610167.1"/>
    </source>
</evidence>
<feature type="transmembrane region" description="Helical" evidence="7">
    <location>
        <begin position="164"/>
        <end position="184"/>
    </location>
</feature>
<evidence type="ECO:0000256" key="3">
    <source>
        <dbReference type="ARBA" id="ARBA00022989"/>
    </source>
</evidence>
<feature type="compositionally biased region" description="Polar residues" evidence="6">
    <location>
        <begin position="267"/>
        <end position="281"/>
    </location>
</feature>
<evidence type="ECO:0000256" key="2">
    <source>
        <dbReference type="ARBA" id="ARBA00022692"/>
    </source>
</evidence>
<comment type="caution">
    <text evidence="9">The sequence shown here is derived from an EMBL/GenBank/DDBJ whole genome shotgun (WGS) entry which is preliminary data.</text>
</comment>
<feature type="transmembrane region" description="Helical" evidence="7">
    <location>
        <begin position="12"/>
        <end position="35"/>
    </location>
</feature>
<sequence>MPMLMKYSYYLWINQIINIVAVAILKWSICAYLLVLDFSKLYRAIVWFSILVITAINFLAPVFTLFGCAPLQANWNRAIKDKKCWAVGTLPLSYAQGIVNVLTDLVYVVIGYGSHPRDYLHRTQWGLRVVFLLSLIVMICSIFKTVELKNITGTTDPTWSGISLSIWSSAELQVGIFIAALPPLRKVFDRLLHRFVPGMSTSGHKSTPGYGTPGYGGRSVHGDDIRMNTMGKGDRSTSRKTYPHESALDSDSESEKAILDDEERRTQGSGITKSTNITITAESRDSRNDSPAHSL</sequence>